<evidence type="ECO:0000256" key="1">
    <source>
        <dbReference type="ARBA" id="ARBA00004141"/>
    </source>
</evidence>
<feature type="transmembrane region" description="Helical" evidence="7">
    <location>
        <begin position="94"/>
        <end position="118"/>
    </location>
</feature>
<keyword evidence="9" id="KW-1185">Reference proteome</keyword>
<comment type="caution">
    <text evidence="7">Lacks conserved residue(s) required for the propagation of feature annotation.</text>
</comment>
<keyword evidence="4 7" id="KW-1133">Transmembrane helix</keyword>
<dbReference type="Pfam" id="PF00335">
    <property type="entry name" value="Tetraspanin"/>
    <property type="match status" value="1"/>
</dbReference>
<dbReference type="PANTHER" id="PTHR19282">
    <property type="entry name" value="TETRASPANIN"/>
    <property type="match status" value="1"/>
</dbReference>
<name>A0A7M7JAX7_VARDE</name>
<evidence type="ECO:0000256" key="2">
    <source>
        <dbReference type="ARBA" id="ARBA00006840"/>
    </source>
</evidence>
<evidence type="ECO:0000313" key="9">
    <source>
        <dbReference type="Proteomes" id="UP000594260"/>
    </source>
</evidence>
<dbReference type="RefSeq" id="XP_022648903.1">
    <property type="nucleotide sequence ID" value="XM_022793168.1"/>
</dbReference>
<evidence type="ECO:0000256" key="7">
    <source>
        <dbReference type="RuleBase" id="RU361218"/>
    </source>
</evidence>
<keyword evidence="5 7" id="KW-0472">Membrane</keyword>
<accession>A0A7M7JAX7</accession>
<evidence type="ECO:0000256" key="5">
    <source>
        <dbReference type="ARBA" id="ARBA00023136"/>
    </source>
</evidence>
<dbReference type="GO" id="GO:0005886">
    <property type="term" value="C:plasma membrane"/>
    <property type="evidence" value="ECO:0007669"/>
    <property type="project" value="TreeGrafter"/>
</dbReference>
<keyword evidence="3 7" id="KW-0812">Transmembrane</keyword>
<dbReference type="InterPro" id="IPR000301">
    <property type="entry name" value="Tetraspanin_animals"/>
</dbReference>
<dbReference type="AlphaFoldDB" id="A0A7M7JAX7"/>
<evidence type="ECO:0000256" key="6">
    <source>
        <dbReference type="PIRSR" id="PIRSR002419-1"/>
    </source>
</evidence>
<dbReference type="PANTHER" id="PTHR19282:SF456">
    <property type="entry name" value="CD63 MOLECULE"/>
    <property type="match status" value="1"/>
</dbReference>
<dbReference type="InterPro" id="IPR008952">
    <property type="entry name" value="Tetraspanin_EC2_sf"/>
</dbReference>
<dbReference type="Proteomes" id="UP000594260">
    <property type="component" value="Unplaced"/>
</dbReference>
<protein>
    <recommendedName>
        <fullName evidence="7">Tetraspanin</fullName>
    </recommendedName>
</protein>
<feature type="transmembrane region" description="Helical" evidence="7">
    <location>
        <begin position="66"/>
        <end position="87"/>
    </location>
</feature>
<comment type="similarity">
    <text evidence="2 7">Belongs to the tetraspanin (TM4SF) family.</text>
</comment>
<dbReference type="EnsemblMetazoa" id="XM_022793168">
    <property type="protein sequence ID" value="XP_022648903"/>
    <property type="gene ID" value="LOC111245184"/>
</dbReference>
<evidence type="ECO:0000256" key="3">
    <source>
        <dbReference type="ARBA" id="ARBA00022692"/>
    </source>
</evidence>
<feature type="disulfide bond" evidence="6">
    <location>
        <begin position="156"/>
        <end position="178"/>
    </location>
</feature>
<keyword evidence="6" id="KW-1015">Disulfide bond</keyword>
<evidence type="ECO:0000313" key="8">
    <source>
        <dbReference type="EnsemblMetazoa" id="XP_022648903"/>
    </source>
</evidence>
<dbReference type="InterPro" id="IPR018499">
    <property type="entry name" value="Tetraspanin/Peripherin"/>
</dbReference>
<dbReference type="KEGG" id="vde:111245184"/>
<comment type="subcellular location">
    <subcellularLocation>
        <location evidence="1 7">Membrane</location>
        <topology evidence="1 7">Multi-pass membrane protein</topology>
    </subcellularLocation>
</comment>
<dbReference type="Gene3D" id="1.10.1450.10">
    <property type="entry name" value="Tetraspanin"/>
    <property type="match status" value="1"/>
</dbReference>
<evidence type="ECO:0000256" key="4">
    <source>
        <dbReference type="ARBA" id="ARBA00022989"/>
    </source>
</evidence>
<proteinExistence type="inferred from homology"/>
<dbReference type="OrthoDB" id="10033535at2759"/>
<feature type="transmembrane region" description="Helical" evidence="7">
    <location>
        <begin position="27"/>
        <end position="46"/>
    </location>
</feature>
<sequence length="251" mass="28120">MACTYRPSKEMAFGIDMTGSCARCIKLVLIAFNIIFGTLGVVNVYWGILLWDKTGGHITGVYGLPFFKFVGGCSVVFGATLGLTGAWKRSPWFLTAYAITLGILLFVEIFSIILTFIARTMVSTRQKQAYETMQKYYTDESSRNWWDAHQERFQCCGINSAKDWQFIQGSPNEPPWSCGEAPFIRPGCWELIKKYAEERFLYSEMIDVAVLLLDLLCIVFASCLASKCRDECVHQEDNSGTVEAGTSSSST</sequence>
<reference evidence="8" key="1">
    <citation type="submission" date="2021-01" db="UniProtKB">
        <authorList>
            <consortium name="EnsemblMetazoa"/>
        </authorList>
    </citation>
    <scope>IDENTIFICATION</scope>
</reference>
<organism evidence="8 9">
    <name type="scientific">Varroa destructor</name>
    <name type="common">Honeybee mite</name>
    <dbReference type="NCBI Taxonomy" id="109461"/>
    <lineage>
        <taxon>Eukaryota</taxon>
        <taxon>Metazoa</taxon>
        <taxon>Ecdysozoa</taxon>
        <taxon>Arthropoda</taxon>
        <taxon>Chelicerata</taxon>
        <taxon>Arachnida</taxon>
        <taxon>Acari</taxon>
        <taxon>Parasitiformes</taxon>
        <taxon>Mesostigmata</taxon>
        <taxon>Gamasina</taxon>
        <taxon>Dermanyssoidea</taxon>
        <taxon>Varroidae</taxon>
        <taxon>Varroa</taxon>
    </lineage>
</organism>
<dbReference type="GeneID" id="111245184"/>
<dbReference type="SUPFAM" id="SSF48652">
    <property type="entry name" value="Tetraspanin"/>
    <property type="match status" value="1"/>
</dbReference>
<dbReference type="InParanoid" id="A0A7M7JAX7"/>
<dbReference type="PRINTS" id="PR00259">
    <property type="entry name" value="TMFOUR"/>
</dbReference>
<dbReference type="PIRSF" id="PIRSF002419">
    <property type="entry name" value="Tetraspanin"/>
    <property type="match status" value="1"/>
</dbReference>